<dbReference type="InterPro" id="IPR036250">
    <property type="entry name" value="AcylCo_DH-like_C"/>
</dbReference>
<dbReference type="InterPro" id="IPR006091">
    <property type="entry name" value="Acyl-CoA_Oxase/DH_mid-dom"/>
</dbReference>
<dbReference type="Gene3D" id="2.40.110.10">
    <property type="entry name" value="Butyryl-CoA Dehydrogenase, subunit A, domain 2"/>
    <property type="match status" value="1"/>
</dbReference>
<dbReference type="InterPro" id="IPR013786">
    <property type="entry name" value="AcylCoA_DH/ox_N"/>
</dbReference>
<keyword evidence="3 6" id="KW-0285">Flavoprotein</keyword>
<evidence type="ECO:0000259" key="8">
    <source>
        <dbReference type="Pfam" id="PF02770"/>
    </source>
</evidence>
<dbReference type="Pfam" id="PF00441">
    <property type="entry name" value="Acyl-CoA_dh_1"/>
    <property type="match status" value="1"/>
</dbReference>
<dbReference type="Pfam" id="PF02770">
    <property type="entry name" value="Acyl-CoA_dh_M"/>
    <property type="match status" value="1"/>
</dbReference>
<feature type="domain" description="Acyl-CoA dehydrogenase/oxidase C-terminal" evidence="7">
    <location>
        <begin position="292"/>
        <end position="449"/>
    </location>
</feature>
<sequence length="619" mass="69518">MKEDKDLLRSEEMAVVEEAREKQRHTGFISGLFLGNVKFDLLRPFPEQSKEDKEKADAFLEKLRLFLLHKVDPNAIDRDGEISDEVIRGLKDLGIFGLKIPEIYGGLGFSQSNYRRIFEMMGGWCANTVSLVAPPNSIGAAVPILKFGTEEQRKKYLPELARGKISSFALTEVGSGSDPSRIKTVARRVYNANGEHIGYSLNGEKLYTTGAIKENGIPLGDYIAVVARTKDDPKAGSKKGNLGFGLFLVDSKMAGFSTPYRCHFEGLRAIYNGVLKFDNVFVPKDNLIGNEGDGFKIAFQSLTIGRLTIASSCVGGLKQALQIARWWCKERNQWRRSIGEHEKTGAQLVRIACLTMVTDAFVRYCTKLVDDHKDVRIETAVTKVLSTEYLWEALCHLMQIRAGRGYETYYSLKQRGETAVGVGRMWRDAWVNRIFEGENKVMTLFVGREGTDEYLQRALVLTGDKAGFKNKAAAGFWVLKQLVKSLKRGRSGSHENFIKNEAKRLTYQLLRAGAKYQAGLQKKQLVIDQVVARALNLFLMAVSLAYAEARKDQPFAKELADYFCATIREEMAGQKWTTSWLLQGSHLKIEILAKRIMDGEAKWLEEGIISMLEKEGVKV</sequence>
<reference evidence="10 11" key="1">
    <citation type="journal article" date="2016" name="Nat. Commun.">
        <title>Thousands of microbial genomes shed light on interconnected biogeochemical processes in an aquifer system.</title>
        <authorList>
            <person name="Anantharaman K."/>
            <person name="Brown C.T."/>
            <person name="Hug L.A."/>
            <person name="Sharon I."/>
            <person name="Castelle C.J."/>
            <person name="Probst A.J."/>
            <person name="Thomas B.C."/>
            <person name="Singh A."/>
            <person name="Wilkins M.J."/>
            <person name="Karaoz U."/>
            <person name="Brodie E.L."/>
            <person name="Williams K.H."/>
            <person name="Hubbard S.S."/>
            <person name="Banfield J.F."/>
        </authorList>
    </citation>
    <scope>NUCLEOTIDE SEQUENCE [LARGE SCALE GENOMIC DNA]</scope>
</reference>
<dbReference type="Proteomes" id="UP000178023">
    <property type="component" value="Unassembled WGS sequence"/>
</dbReference>
<evidence type="ECO:0000256" key="6">
    <source>
        <dbReference type="RuleBase" id="RU362125"/>
    </source>
</evidence>
<evidence type="ECO:0000256" key="1">
    <source>
        <dbReference type="ARBA" id="ARBA00001974"/>
    </source>
</evidence>
<evidence type="ECO:0000259" key="9">
    <source>
        <dbReference type="Pfam" id="PF02771"/>
    </source>
</evidence>
<feature type="domain" description="Acyl-CoA oxidase/dehydrogenase middle" evidence="8">
    <location>
        <begin position="167"/>
        <end position="280"/>
    </location>
</feature>
<comment type="cofactor">
    <cofactor evidence="1 6">
        <name>FAD</name>
        <dbReference type="ChEBI" id="CHEBI:57692"/>
    </cofactor>
</comment>
<dbReference type="EMBL" id="MGJL01000011">
    <property type="protein sequence ID" value="OGN08089.1"/>
    <property type="molecule type" value="Genomic_DNA"/>
</dbReference>
<dbReference type="PANTHER" id="PTHR43884:SF12">
    <property type="entry name" value="ISOVALERYL-COA DEHYDROGENASE, MITOCHONDRIAL-RELATED"/>
    <property type="match status" value="1"/>
</dbReference>
<organism evidence="10 11">
    <name type="scientific">Candidatus Yanofskybacteria bacterium RIFCSPHIGHO2_01_FULL_45_42</name>
    <dbReference type="NCBI Taxonomy" id="1802671"/>
    <lineage>
        <taxon>Bacteria</taxon>
        <taxon>Candidatus Yanofskyibacteriota</taxon>
    </lineage>
</organism>
<comment type="similarity">
    <text evidence="2 6">Belongs to the acyl-CoA dehydrogenase family.</text>
</comment>
<dbReference type="SUPFAM" id="SSF56645">
    <property type="entry name" value="Acyl-CoA dehydrogenase NM domain-like"/>
    <property type="match status" value="1"/>
</dbReference>
<evidence type="ECO:0000256" key="5">
    <source>
        <dbReference type="ARBA" id="ARBA00023002"/>
    </source>
</evidence>
<dbReference type="Pfam" id="PF02771">
    <property type="entry name" value="Acyl-CoA_dh_N"/>
    <property type="match status" value="1"/>
</dbReference>
<dbReference type="InterPro" id="IPR037069">
    <property type="entry name" value="AcylCoA_DH/ox_N_sf"/>
</dbReference>
<dbReference type="InterPro" id="IPR009075">
    <property type="entry name" value="AcylCo_DH/oxidase_C"/>
</dbReference>
<dbReference type="Gene3D" id="1.20.140.10">
    <property type="entry name" value="Butyryl-CoA Dehydrogenase, subunit A, domain 3"/>
    <property type="match status" value="1"/>
</dbReference>
<evidence type="ECO:0000259" key="7">
    <source>
        <dbReference type="Pfam" id="PF00441"/>
    </source>
</evidence>
<keyword evidence="5 6" id="KW-0560">Oxidoreductase</keyword>
<comment type="caution">
    <text evidence="10">The sequence shown here is derived from an EMBL/GenBank/DDBJ whole genome shotgun (WGS) entry which is preliminary data.</text>
</comment>
<feature type="domain" description="Acyl-CoA dehydrogenase/oxidase N-terminal" evidence="9">
    <location>
        <begin position="54"/>
        <end position="164"/>
    </location>
</feature>
<accession>A0A1F8F749</accession>
<keyword evidence="4 6" id="KW-0274">FAD</keyword>
<evidence type="ECO:0000313" key="11">
    <source>
        <dbReference type="Proteomes" id="UP000178023"/>
    </source>
</evidence>
<evidence type="ECO:0000256" key="3">
    <source>
        <dbReference type="ARBA" id="ARBA00022630"/>
    </source>
</evidence>
<evidence type="ECO:0000256" key="4">
    <source>
        <dbReference type="ARBA" id="ARBA00022827"/>
    </source>
</evidence>
<dbReference type="GO" id="GO:0050660">
    <property type="term" value="F:flavin adenine dinucleotide binding"/>
    <property type="evidence" value="ECO:0007669"/>
    <property type="project" value="InterPro"/>
</dbReference>
<dbReference type="SUPFAM" id="SSF47203">
    <property type="entry name" value="Acyl-CoA dehydrogenase C-terminal domain-like"/>
    <property type="match status" value="1"/>
</dbReference>
<proteinExistence type="inferred from homology"/>
<protein>
    <recommendedName>
        <fullName evidence="12">Acyl-CoA dehydrogenase</fullName>
    </recommendedName>
</protein>
<evidence type="ECO:0000256" key="2">
    <source>
        <dbReference type="ARBA" id="ARBA00009347"/>
    </source>
</evidence>
<dbReference type="InterPro" id="IPR009100">
    <property type="entry name" value="AcylCoA_DH/oxidase_NM_dom_sf"/>
</dbReference>
<gene>
    <name evidence="10" type="ORF">A2750_01395</name>
</gene>
<dbReference type="PANTHER" id="PTHR43884">
    <property type="entry name" value="ACYL-COA DEHYDROGENASE"/>
    <property type="match status" value="1"/>
</dbReference>
<name>A0A1F8F749_9BACT</name>
<dbReference type="InterPro" id="IPR046373">
    <property type="entry name" value="Acyl-CoA_Oxase/DH_mid-dom_sf"/>
</dbReference>
<evidence type="ECO:0000313" key="10">
    <source>
        <dbReference type="EMBL" id="OGN08089.1"/>
    </source>
</evidence>
<dbReference type="Gene3D" id="1.10.540.10">
    <property type="entry name" value="Acyl-CoA dehydrogenase/oxidase, N-terminal domain"/>
    <property type="match status" value="1"/>
</dbReference>
<dbReference type="AlphaFoldDB" id="A0A1F8F749"/>
<dbReference type="GO" id="GO:0003995">
    <property type="term" value="F:acyl-CoA dehydrogenase activity"/>
    <property type="evidence" value="ECO:0007669"/>
    <property type="project" value="TreeGrafter"/>
</dbReference>
<evidence type="ECO:0008006" key="12">
    <source>
        <dbReference type="Google" id="ProtNLM"/>
    </source>
</evidence>
<dbReference type="FunFam" id="1.10.540.10:FF:000001">
    <property type="entry name" value="Very long-chain-specific acyl-CoA dehydrogenase, mitochondrial"/>
    <property type="match status" value="1"/>
</dbReference>